<dbReference type="PANTHER" id="PTHR43363">
    <property type="entry name" value="HYPOXANTHINE PHOSPHORIBOSYLTRANSFERASE"/>
    <property type="match status" value="1"/>
</dbReference>
<dbReference type="InterPro" id="IPR029057">
    <property type="entry name" value="PRTase-like"/>
</dbReference>
<gene>
    <name evidence="4" type="ORF">FH715_27360</name>
</gene>
<dbReference type="EMBL" id="VDGT01000034">
    <property type="protein sequence ID" value="TNM24549.1"/>
    <property type="molecule type" value="Genomic_DNA"/>
</dbReference>
<dbReference type="GO" id="GO:0016757">
    <property type="term" value="F:glycosyltransferase activity"/>
    <property type="evidence" value="ECO:0007669"/>
    <property type="project" value="UniProtKB-KW"/>
</dbReference>
<reference evidence="4 5" key="1">
    <citation type="submission" date="2019-06" db="EMBL/GenBank/DDBJ databases">
        <title>Draft genome of Streptomyces sedi sp. JCM16909.</title>
        <authorList>
            <person name="Klykleung N."/>
            <person name="Tanasupawat S."/>
            <person name="Kudo T."/>
            <person name="Yuki M."/>
            <person name="Ohkuma M."/>
        </authorList>
    </citation>
    <scope>NUCLEOTIDE SEQUENCE [LARGE SCALE GENOMIC DNA]</scope>
    <source>
        <strain evidence="4 5">JCM 16909</strain>
    </source>
</reference>
<keyword evidence="5" id="KW-1185">Reference proteome</keyword>
<evidence type="ECO:0000313" key="4">
    <source>
        <dbReference type="EMBL" id="TNM24549.1"/>
    </source>
</evidence>
<dbReference type="RefSeq" id="WP_139650096.1">
    <property type="nucleotide sequence ID" value="NZ_BAAAZS010000078.1"/>
</dbReference>
<dbReference type="PANTHER" id="PTHR43363:SF1">
    <property type="entry name" value="HYPOXANTHINE-GUANINE PHOSPHORIBOSYLTRANSFERASE"/>
    <property type="match status" value="1"/>
</dbReference>
<proteinExistence type="predicted"/>
<dbReference type="Gene3D" id="3.40.50.2020">
    <property type="match status" value="1"/>
</dbReference>
<accession>A0A5C4UNC5</accession>
<name>A0A5C4UNC5_9ACTN</name>
<dbReference type="Pfam" id="PF00156">
    <property type="entry name" value="Pribosyltran"/>
    <property type="match status" value="1"/>
</dbReference>
<evidence type="ECO:0000313" key="5">
    <source>
        <dbReference type="Proteomes" id="UP000311713"/>
    </source>
</evidence>
<feature type="domain" description="Phosphoribosyltransferase" evidence="3">
    <location>
        <begin position="27"/>
        <end position="171"/>
    </location>
</feature>
<dbReference type="SUPFAM" id="SSF53271">
    <property type="entry name" value="PRTase-like"/>
    <property type="match status" value="1"/>
</dbReference>
<keyword evidence="2 4" id="KW-0808">Transferase</keyword>
<protein>
    <submittedName>
        <fullName evidence="4">Purine phosphoribosyltransferase</fullName>
    </submittedName>
</protein>
<evidence type="ECO:0000256" key="1">
    <source>
        <dbReference type="ARBA" id="ARBA00022676"/>
    </source>
</evidence>
<dbReference type="Proteomes" id="UP000311713">
    <property type="component" value="Unassembled WGS sequence"/>
</dbReference>
<evidence type="ECO:0000256" key="2">
    <source>
        <dbReference type="ARBA" id="ARBA00022679"/>
    </source>
</evidence>
<dbReference type="CDD" id="cd06223">
    <property type="entry name" value="PRTases_typeI"/>
    <property type="match status" value="1"/>
</dbReference>
<dbReference type="AlphaFoldDB" id="A0A5C4UNC5"/>
<dbReference type="InterPro" id="IPR000836">
    <property type="entry name" value="PRTase_dom"/>
</dbReference>
<comment type="caution">
    <text evidence="4">The sequence shown here is derived from an EMBL/GenBank/DDBJ whole genome shotgun (WGS) entry which is preliminary data.</text>
</comment>
<evidence type="ECO:0000259" key="3">
    <source>
        <dbReference type="Pfam" id="PF00156"/>
    </source>
</evidence>
<organism evidence="4 5">
    <name type="scientific">Streptomyces sedi</name>
    <dbReference type="NCBI Taxonomy" id="555059"/>
    <lineage>
        <taxon>Bacteria</taxon>
        <taxon>Bacillati</taxon>
        <taxon>Actinomycetota</taxon>
        <taxon>Actinomycetes</taxon>
        <taxon>Kitasatosporales</taxon>
        <taxon>Streptomycetaceae</taxon>
        <taxon>Streptomyces</taxon>
    </lineage>
</organism>
<sequence length="176" mass="18725">MATSPTAPASNTDRPAPVFLTWDDIDAATQTLAGQVTAGGMPDVVVAIVRGGMIPAAMLAHRLGIRDVRTVEVTRTSGDGIHAVKTLLPTARNPASLGDLEGLDVLLVDDIVGSGATLARTASLLRDLGPARVRTAVLTVNRANWTQSTEPHRVIDHIASLNDTWIVFPWEGRHER</sequence>
<keyword evidence="1 4" id="KW-0328">Glycosyltransferase</keyword>
<dbReference type="OrthoDB" id="307631at2"/>